<gene>
    <name evidence="1" type="ORF">EZS27_030422</name>
</gene>
<dbReference type="AlphaFoldDB" id="A0A5J4QDI1"/>
<proteinExistence type="predicted"/>
<protein>
    <submittedName>
        <fullName evidence="1">Uncharacterized protein</fullName>
    </submittedName>
</protein>
<accession>A0A5J4QDI1</accession>
<reference evidence="1" key="1">
    <citation type="submission" date="2019-03" db="EMBL/GenBank/DDBJ databases">
        <title>Single cell metagenomics reveals metabolic interactions within the superorganism composed of flagellate Streblomastix strix and complex community of Bacteroidetes bacteria on its surface.</title>
        <authorList>
            <person name="Treitli S.C."/>
            <person name="Kolisko M."/>
            <person name="Husnik F."/>
            <person name="Keeling P."/>
            <person name="Hampl V."/>
        </authorList>
    </citation>
    <scope>NUCLEOTIDE SEQUENCE</scope>
    <source>
        <strain evidence="1">STM</strain>
    </source>
</reference>
<organism evidence="1">
    <name type="scientific">termite gut metagenome</name>
    <dbReference type="NCBI Taxonomy" id="433724"/>
    <lineage>
        <taxon>unclassified sequences</taxon>
        <taxon>metagenomes</taxon>
        <taxon>organismal metagenomes</taxon>
    </lineage>
</organism>
<name>A0A5J4QDI1_9ZZZZ</name>
<comment type="caution">
    <text evidence="1">The sequence shown here is derived from an EMBL/GenBank/DDBJ whole genome shotgun (WGS) entry which is preliminary data.</text>
</comment>
<feature type="non-terminal residue" evidence="1">
    <location>
        <position position="1"/>
    </location>
</feature>
<sequence>VMPKRVNQTDGQDLVLTSAANYYEGVTQKEAEAFYNAKKNSKILDCNFARKKVLKLFDFFLHHVV</sequence>
<dbReference type="EMBL" id="SNRY01003796">
    <property type="protein sequence ID" value="KAA6319717.1"/>
    <property type="molecule type" value="Genomic_DNA"/>
</dbReference>
<evidence type="ECO:0000313" key="1">
    <source>
        <dbReference type="EMBL" id="KAA6319717.1"/>
    </source>
</evidence>